<gene>
    <name evidence="2" type="ORF">DM01DRAFT_1333490</name>
</gene>
<dbReference type="EMBL" id="MCGT01000006">
    <property type="protein sequence ID" value="ORX58872.1"/>
    <property type="molecule type" value="Genomic_DNA"/>
</dbReference>
<dbReference type="OrthoDB" id="2248518at2759"/>
<dbReference type="AlphaFoldDB" id="A0A1X2GQ62"/>
<name>A0A1X2GQ62_9FUNG</name>
<feature type="non-terminal residue" evidence="2">
    <location>
        <position position="116"/>
    </location>
</feature>
<evidence type="ECO:0000313" key="2">
    <source>
        <dbReference type="EMBL" id="ORX58872.1"/>
    </source>
</evidence>
<evidence type="ECO:0000256" key="1">
    <source>
        <dbReference type="SAM" id="MobiDB-lite"/>
    </source>
</evidence>
<organism evidence="2 3">
    <name type="scientific">Hesseltinella vesiculosa</name>
    <dbReference type="NCBI Taxonomy" id="101127"/>
    <lineage>
        <taxon>Eukaryota</taxon>
        <taxon>Fungi</taxon>
        <taxon>Fungi incertae sedis</taxon>
        <taxon>Mucoromycota</taxon>
        <taxon>Mucoromycotina</taxon>
        <taxon>Mucoromycetes</taxon>
        <taxon>Mucorales</taxon>
        <taxon>Cunninghamellaceae</taxon>
        <taxon>Hesseltinella</taxon>
    </lineage>
</organism>
<reference evidence="2 3" key="1">
    <citation type="submission" date="2016-07" db="EMBL/GenBank/DDBJ databases">
        <title>Pervasive Adenine N6-methylation of Active Genes in Fungi.</title>
        <authorList>
            <consortium name="DOE Joint Genome Institute"/>
            <person name="Mondo S.J."/>
            <person name="Dannebaum R.O."/>
            <person name="Kuo R.C."/>
            <person name="Labutti K."/>
            <person name="Haridas S."/>
            <person name="Kuo A."/>
            <person name="Salamov A."/>
            <person name="Ahrendt S.R."/>
            <person name="Lipzen A."/>
            <person name="Sullivan W."/>
            <person name="Andreopoulos W.B."/>
            <person name="Clum A."/>
            <person name="Lindquist E."/>
            <person name="Daum C."/>
            <person name="Ramamoorthy G.K."/>
            <person name="Gryganskyi A."/>
            <person name="Culley D."/>
            <person name="Magnuson J.K."/>
            <person name="James T.Y."/>
            <person name="O'Malley M.A."/>
            <person name="Stajich J.E."/>
            <person name="Spatafora J.W."/>
            <person name="Visel A."/>
            <person name="Grigoriev I.V."/>
        </authorList>
    </citation>
    <scope>NUCLEOTIDE SEQUENCE [LARGE SCALE GENOMIC DNA]</scope>
    <source>
        <strain evidence="2 3">NRRL 3301</strain>
    </source>
</reference>
<evidence type="ECO:0000313" key="3">
    <source>
        <dbReference type="Proteomes" id="UP000242146"/>
    </source>
</evidence>
<proteinExistence type="predicted"/>
<feature type="compositionally biased region" description="Low complexity" evidence="1">
    <location>
        <begin position="62"/>
        <end position="74"/>
    </location>
</feature>
<keyword evidence="3" id="KW-1185">Reference proteome</keyword>
<protein>
    <submittedName>
        <fullName evidence="2">Uncharacterized protein</fullName>
    </submittedName>
</protein>
<dbReference type="Proteomes" id="UP000242146">
    <property type="component" value="Unassembled WGS sequence"/>
</dbReference>
<feature type="region of interest" description="Disordered" evidence="1">
    <location>
        <begin position="45"/>
        <end position="76"/>
    </location>
</feature>
<comment type="caution">
    <text evidence="2">The sequence shown here is derived from an EMBL/GenBank/DDBJ whole genome shotgun (WGS) entry which is preliminary data.</text>
</comment>
<accession>A0A1X2GQ62</accession>
<sequence>MMRSSRRLLSRKSSQASLASLASYTSEVDSEWSYPTSSASSVIDFALEDDLDEPAQEKEEQPSSSTYPNSPPTSVYDHPEQGYSIFYLKLDNGKWLVRCRNAERKIIATYEVDGSM</sequence>